<reference evidence="1" key="1">
    <citation type="journal article" date="2015" name="Nature">
        <title>Complex archaea that bridge the gap between prokaryotes and eukaryotes.</title>
        <authorList>
            <person name="Spang A."/>
            <person name="Saw J.H."/>
            <person name="Jorgensen S.L."/>
            <person name="Zaremba-Niedzwiedzka K."/>
            <person name="Martijn J."/>
            <person name="Lind A.E."/>
            <person name="van Eijk R."/>
            <person name="Schleper C."/>
            <person name="Guy L."/>
            <person name="Ettema T.J."/>
        </authorList>
    </citation>
    <scope>NUCLEOTIDE SEQUENCE</scope>
</reference>
<accession>A0A0F9TG95</accession>
<protein>
    <submittedName>
        <fullName evidence="1">Uncharacterized protein</fullName>
    </submittedName>
</protein>
<comment type="caution">
    <text evidence="1">The sequence shown here is derived from an EMBL/GenBank/DDBJ whole genome shotgun (WGS) entry which is preliminary data.</text>
</comment>
<dbReference type="AlphaFoldDB" id="A0A0F9TG95"/>
<gene>
    <name evidence="1" type="ORF">LCGC14_0351380</name>
</gene>
<dbReference type="EMBL" id="LAZR01000265">
    <property type="protein sequence ID" value="KKN78279.1"/>
    <property type="molecule type" value="Genomic_DNA"/>
</dbReference>
<proteinExistence type="predicted"/>
<organism evidence="1">
    <name type="scientific">marine sediment metagenome</name>
    <dbReference type="NCBI Taxonomy" id="412755"/>
    <lineage>
        <taxon>unclassified sequences</taxon>
        <taxon>metagenomes</taxon>
        <taxon>ecological metagenomes</taxon>
    </lineage>
</organism>
<name>A0A0F9TG95_9ZZZZ</name>
<evidence type="ECO:0000313" key="1">
    <source>
        <dbReference type="EMBL" id="KKN78279.1"/>
    </source>
</evidence>
<sequence length="294" mass="33373">MADRFAPGLTGLLQNIALQKLQERSRERDPMRQLELLQLQQQIQQKAEAFPLTKRAQQEKIKADIAGEKRKKKEFPISIRKARAGAEQADIILQQQEIELDKTARTQEEEVKRFQEKERFLTDERIRLKEVPSIIKHLSTDKATGKTTFPAIPENTRQAMMSQMFEQIKTELGQVKGEGFLGFFGLDKGTGVIEEEDLNEMLNTGNFPPGLTPRAVTLINSYKLMRDRADIPARMSNAPTEVQEVLKGTLSALALTGKQPQGLTEQEQINIQAHIDDGISKEKATQIELDRRKK</sequence>